<evidence type="ECO:0000313" key="2">
    <source>
        <dbReference type="EMBL" id="KAF7636078.1"/>
    </source>
</evidence>
<gene>
    <name evidence="2" type="ORF">Mgra_00004526</name>
</gene>
<evidence type="ECO:0000256" key="1">
    <source>
        <dbReference type="SAM" id="Phobius"/>
    </source>
</evidence>
<keyword evidence="1" id="KW-0472">Membrane</keyword>
<comment type="caution">
    <text evidence="2">The sequence shown here is derived from an EMBL/GenBank/DDBJ whole genome shotgun (WGS) entry which is preliminary data.</text>
</comment>
<keyword evidence="3" id="KW-1185">Reference proteome</keyword>
<keyword evidence="1" id="KW-1133">Transmembrane helix</keyword>
<reference evidence="2" key="1">
    <citation type="journal article" date="2020" name="Ecol. Evol.">
        <title>Genome structure and content of the rice root-knot nematode (Meloidogyne graminicola).</title>
        <authorList>
            <person name="Phan N.T."/>
            <person name="Danchin E.G.J."/>
            <person name="Klopp C."/>
            <person name="Perfus-Barbeoch L."/>
            <person name="Kozlowski D.K."/>
            <person name="Koutsovoulos G.D."/>
            <person name="Lopez-Roques C."/>
            <person name="Bouchez O."/>
            <person name="Zahm M."/>
            <person name="Besnard G."/>
            <person name="Bellafiore S."/>
        </authorList>
    </citation>
    <scope>NUCLEOTIDE SEQUENCE</scope>
    <source>
        <strain evidence="2">VN-18</strain>
    </source>
</reference>
<proteinExistence type="predicted"/>
<sequence length="497" mass="57930">MSSNGMFKIWRCCEPLKGRVGCKARIHTDLDDNFIKETGTHICVKSESRPRNPRNSSKHKLETDYIEGPSSKIMNRTLRSATKPKIEPRISVDDDSAAEQFVVKSLPKKRVRSKPNQIPALPENVRDLEIPKPYKIYLYQKEGGMEGEMEEEQFLLSDSDVYEEGGDQRILLFARASTAGWIDQIQQIFVDGTIPVAPILFEQFYLIMARFFFCFFKHFLIKYYLDVVLGYFQFVIVYLLQKLKKSYERMLDLIQQRWPSFSPQTASIDFEQGFANAMRTKYPQCSLHYSFFHLSQNLKKQMTEQGLIQLYNTDAVFAESARMIICLAFIPITDLAAALTVLEACLPSQLQRVFDWFLVNYTGRPRFDGTLSQPLFSPNQWNVYQRILDGTDRIEYYVESVHRRTKRAFTSVRTNLWSFIDIIRKEQKRTDDEINQFMSGLDPPKKGRKVIAAETKILNLVQQYVPIVDHMYANQIHDPNRIIDFLAQISRYCEADH</sequence>
<evidence type="ECO:0000313" key="3">
    <source>
        <dbReference type="Proteomes" id="UP000605970"/>
    </source>
</evidence>
<name>A0A8S9ZR49_9BILA</name>
<organism evidence="2 3">
    <name type="scientific">Meloidogyne graminicola</name>
    <dbReference type="NCBI Taxonomy" id="189291"/>
    <lineage>
        <taxon>Eukaryota</taxon>
        <taxon>Metazoa</taxon>
        <taxon>Ecdysozoa</taxon>
        <taxon>Nematoda</taxon>
        <taxon>Chromadorea</taxon>
        <taxon>Rhabditida</taxon>
        <taxon>Tylenchina</taxon>
        <taxon>Tylenchomorpha</taxon>
        <taxon>Tylenchoidea</taxon>
        <taxon>Meloidogynidae</taxon>
        <taxon>Meloidogyninae</taxon>
        <taxon>Meloidogyne</taxon>
    </lineage>
</organism>
<protein>
    <recommendedName>
        <fullName evidence="4">MULE domain-containing protein</fullName>
    </recommendedName>
</protein>
<dbReference type="AlphaFoldDB" id="A0A8S9ZR49"/>
<evidence type="ECO:0008006" key="4">
    <source>
        <dbReference type="Google" id="ProtNLM"/>
    </source>
</evidence>
<dbReference type="EMBL" id="JABEBT010000034">
    <property type="protein sequence ID" value="KAF7636078.1"/>
    <property type="molecule type" value="Genomic_DNA"/>
</dbReference>
<dbReference type="OrthoDB" id="5848850at2759"/>
<keyword evidence="1" id="KW-0812">Transmembrane</keyword>
<feature type="transmembrane region" description="Helical" evidence="1">
    <location>
        <begin position="223"/>
        <end position="240"/>
    </location>
</feature>
<accession>A0A8S9ZR49</accession>
<dbReference type="Proteomes" id="UP000605970">
    <property type="component" value="Unassembled WGS sequence"/>
</dbReference>